<evidence type="ECO:0000256" key="1">
    <source>
        <dbReference type="SAM" id="Phobius"/>
    </source>
</evidence>
<protein>
    <submittedName>
        <fullName evidence="2">Uncharacterized protein</fullName>
    </submittedName>
</protein>
<dbReference type="EMBL" id="CP001087">
    <property type="protein sequence ID" value="ACN17805.1"/>
    <property type="molecule type" value="Genomic_DNA"/>
</dbReference>
<keyword evidence="1" id="KW-1133">Transmembrane helix</keyword>
<dbReference type="KEGG" id="dat:HRM2_47560"/>
<reference evidence="2 3" key="1">
    <citation type="journal article" date="2009" name="Environ. Microbiol.">
        <title>Genome sequence of Desulfobacterium autotrophicum HRM2, a marine sulfate reducer oxidizing organic carbon completely to carbon dioxide.</title>
        <authorList>
            <person name="Strittmatter A.W."/>
            <person name="Liesegang H."/>
            <person name="Rabus R."/>
            <person name="Decker I."/>
            <person name="Amann J."/>
            <person name="Andres S."/>
            <person name="Henne A."/>
            <person name="Fricke W.F."/>
            <person name="Martinez-Arias R."/>
            <person name="Bartels D."/>
            <person name="Goesmann A."/>
            <person name="Krause L."/>
            <person name="Puehler A."/>
            <person name="Klenk H.P."/>
            <person name="Richter M."/>
            <person name="Schuler M."/>
            <person name="Gloeckner F.O."/>
            <person name="Meyerdierks A."/>
            <person name="Gottschalk G."/>
            <person name="Amann R."/>
        </authorList>
    </citation>
    <scope>NUCLEOTIDE SEQUENCE [LARGE SCALE GENOMIC DNA]</scope>
    <source>
        <strain evidence="3">ATCC 43914 / DSM 3382 / HRM2</strain>
    </source>
</reference>
<sequence length="82" mass="8825">MIPHTKHSLILIVFFLLIFPAPVGVSQEAQIELVEASVTESTITGTAGVPATMMLIGISLILVAGRIRKNIGHDFPLDIMDN</sequence>
<dbReference type="Proteomes" id="UP000000442">
    <property type="component" value="Chromosome"/>
</dbReference>
<evidence type="ECO:0000313" key="2">
    <source>
        <dbReference type="EMBL" id="ACN17805.1"/>
    </source>
</evidence>
<dbReference type="HOGENOM" id="CLU_2552676_0_0_7"/>
<dbReference type="AlphaFoldDB" id="C0QHE6"/>
<keyword evidence="1" id="KW-0472">Membrane</keyword>
<evidence type="ECO:0000313" key="3">
    <source>
        <dbReference type="Proteomes" id="UP000000442"/>
    </source>
</evidence>
<keyword evidence="3" id="KW-1185">Reference proteome</keyword>
<name>C0QHE6_DESAH</name>
<accession>C0QHE6</accession>
<gene>
    <name evidence="2" type="ordered locus">HRM2_47560</name>
</gene>
<keyword evidence="1" id="KW-0812">Transmembrane</keyword>
<proteinExistence type="predicted"/>
<dbReference type="RefSeq" id="WP_015906515.1">
    <property type="nucleotide sequence ID" value="NC_012108.1"/>
</dbReference>
<feature type="transmembrane region" description="Helical" evidence="1">
    <location>
        <begin position="43"/>
        <end position="64"/>
    </location>
</feature>
<organism evidence="2 3">
    <name type="scientific">Desulforapulum autotrophicum (strain ATCC 43914 / DSM 3382 / VKM B-1955 / HRM2)</name>
    <name type="common">Desulfobacterium autotrophicum</name>
    <dbReference type="NCBI Taxonomy" id="177437"/>
    <lineage>
        <taxon>Bacteria</taxon>
        <taxon>Pseudomonadati</taxon>
        <taxon>Thermodesulfobacteriota</taxon>
        <taxon>Desulfobacteria</taxon>
        <taxon>Desulfobacterales</taxon>
        <taxon>Desulfobacteraceae</taxon>
        <taxon>Desulforapulum</taxon>
    </lineage>
</organism>